<evidence type="ECO:0000313" key="2">
    <source>
        <dbReference type="Proteomes" id="UP000254258"/>
    </source>
</evidence>
<sequence>MHFNSVRKGRPLQHFYLRYAVSEAHGCVLVADGKPLRFRSRQAALSFIVRRCYEEGATEGEPVINIEGSDGRWRAFDCRLLPTNEATSNGLPERTELLH</sequence>
<keyword evidence="2" id="KW-1185">Reference proteome</keyword>
<dbReference type="Proteomes" id="UP000254258">
    <property type="component" value="Unassembled WGS sequence"/>
</dbReference>
<dbReference type="EMBL" id="QRBE01000007">
    <property type="protein sequence ID" value="RDS80840.1"/>
    <property type="molecule type" value="Genomic_DNA"/>
</dbReference>
<gene>
    <name evidence="1" type="ORF">DWU98_12895</name>
</gene>
<evidence type="ECO:0000313" key="1">
    <source>
        <dbReference type="EMBL" id="RDS80840.1"/>
    </source>
</evidence>
<accession>A0A370WXQ2</accession>
<proteinExistence type="predicted"/>
<organism evidence="1 2">
    <name type="scientific">Dyella monticola</name>
    <dbReference type="NCBI Taxonomy" id="1927958"/>
    <lineage>
        <taxon>Bacteria</taxon>
        <taxon>Pseudomonadati</taxon>
        <taxon>Pseudomonadota</taxon>
        <taxon>Gammaproteobacteria</taxon>
        <taxon>Lysobacterales</taxon>
        <taxon>Rhodanobacteraceae</taxon>
        <taxon>Dyella</taxon>
    </lineage>
</organism>
<reference evidence="1 2" key="1">
    <citation type="submission" date="2018-07" db="EMBL/GenBank/DDBJ databases">
        <title>Dyella monticola sp. nov. and Dyella psychrodurans sp. nov. isolated from monsoon evergreen broad-leaved forest soil of Dinghu Mountain, China.</title>
        <authorList>
            <person name="Gao Z."/>
            <person name="Qiu L."/>
        </authorList>
    </citation>
    <scope>NUCLEOTIDE SEQUENCE [LARGE SCALE GENOMIC DNA]</scope>
    <source>
        <strain evidence="1 2">4G-K06</strain>
    </source>
</reference>
<name>A0A370WXQ2_9GAMM</name>
<protein>
    <submittedName>
        <fullName evidence="1">Uncharacterized protein</fullName>
    </submittedName>
</protein>
<comment type="caution">
    <text evidence="1">The sequence shown here is derived from an EMBL/GenBank/DDBJ whole genome shotgun (WGS) entry which is preliminary data.</text>
</comment>
<dbReference type="AlphaFoldDB" id="A0A370WXQ2"/>